<dbReference type="EMBL" id="BBIO01000017">
    <property type="protein sequence ID" value="GAK46274.1"/>
    <property type="molecule type" value="Genomic_DNA"/>
</dbReference>
<dbReference type="Gene3D" id="3.10.129.10">
    <property type="entry name" value="Hotdog Thioesterase"/>
    <property type="match status" value="1"/>
</dbReference>
<dbReference type="AlphaFoldDB" id="A0A081BE06"/>
<dbReference type="PANTHER" id="PTHR43664:SF1">
    <property type="entry name" value="BETA-METHYLMALYL-COA DEHYDRATASE"/>
    <property type="match status" value="1"/>
</dbReference>
<dbReference type="PANTHER" id="PTHR43664">
    <property type="entry name" value="MONOAMINE OXIDASE-RELATED"/>
    <property type="match status" value="1"/>
</dbReference>
<proteinExistence type="predicted"/>
<dbReference type="eggNOG" id="COG2030">
    <property type="taxonomic scope" value="Bacteria"/>
</dbReference>
<dbReference type="InterPro" id="IPR052342">
    <property type="entry name" value="MCH/BMMD"/>
</dbReference>
<protein>
    <submittedName>
        <fullName evidence="2">Acyl dehydratase</fullName>
    </submittedName>
</protein>
<name>A0A081BE06_9HYPH</name>
<dbReference type="SUPFAM" id="SSF54637">
    <property type="entry name" value="Thioesterase/thiol ester dehydrase-isomerase"/>
    <property type="match status" value="1"/>
</dbReference>
<sequence length="155" mass="17280">MRKIGLGMCWNDLTAGEEFRTIGRMITETDLINFINTTGMVEVLFTDVEYLKAHGPMNGRVVSEALVYCMAEGLLVQSMMQETGLAFLHMDFNANGPTFVGDTIHVECEVLQARPTSKGHGLVRTHNRIVTQRNETVIEYTPLRMVAGRSDAART</sequence>
<dbReference type="STRING" id="1333998.M2A_2773"/>
<dbReference type="InterPro" id="IPR039569">
    <property type="entry name" value="FAS1-like_DH_region"/>
</dbReference>
<evidence type="ECO:0000313" key="2">
    <source>
        <dbReference type="EMBL" id="GAK46274.1"/>
    </source>
</evidence>
<dbReference type="Proteomes" id="UP000028702">
    <property type="component" value="Unassembled WGS sequence"/>
</dbReference>
<organism evidence="2 3">
    <name type="scientific">Tepidicaulis marinus</name>
    <dbReference type="NCBI Taxonomy" id="1333998"/>
    <lineage>
        <taxon>Bacteria</taxon>
        <taxon>Pseudomonadati</taxon>
        <taxon>Pseudomonadota</taxon>
        <taxon>Alphaproteobacteria</taxon>
        <taxon>Hyphomicrobiales</taxon>
        <taxon>Parvibaculaceae</taxon>
        <taxon>Tepidicaulis</taxon>
    </lineage>
</organism>
<evidence type="ECO:0000313" key="3">
    <source>
        <dbReference type="Proteomes" id="UP000028702"/>
    </source>
</evidence>
<gene>
    <name evidence="2" type="ORF">M2A_2773</name>
</gene>
<dbReference type="InterPro" id="IPR029069">
    <property type="entry name" value="HotDog_dom_sf"/>
</dbReference>
<dbReference type="Pfam" id="PF13452">
    <property type="entry name" value="FAS1_DH_region"/>
    <property type="match status" value="1"/>
</dbReference>
<feature type="domain" description="FAS1-like dehydratase" evidence="1">
    <location>
        <begin position="15"/>
        <end position="139"/>
    </location>
</feature>
<reference evidence="2 3" key="1">
    <citation type="submission" date="2014-07" db="EMBL/GenBank/DDBJ databases">
        <title>Tepidicaulis marinum gen. nov., sp. nov., a novel marine bacterium denitrifying nitrate to nitrous oxide strictly under microaerobic conditions.</title>
        <authorList>
            <person name="Takeuchi M."/>
            <person name="Yamagishi T."/>
            <person name="Kamagata Y."/>
            <person name="Oshima K."/>
            <person name="Hattori M."/>
            <person name="Katayama T."/>
            <person name="Hanada S."/>
            <person name="Tamaki H."/>
            <person name="Marumo K."/>
            <person name="Maeda H."/>
            <person name="Nedachi M."/>
            <person name="Iwasaki W."/>
            <person name="Suwa Y."/>
            <person name="Sakata S."/>
        </authorList>
    </citation>
    <scope>NUCLEOTIDE SEQUENCE [LARGE SCALE GENOMIC DNA]</scope>
    <source>
        <strain evidence="2 3">MA2</strain>
    </source>
</reference>
<accession>A0A081BE06</accession>
<comment type="caution">
    <text evidence="2">The sequence shown here is derived from an EMBL/GenBank/DDBJ whole genome shotgun (WGS) entry which is preliminary data.</text>
</comment>
<evidence type="ECO:0000259" key="1">
    <source>
        <dbReference type="Pfam" id="PF13452"/>
    </source>
</evidence>
<keyword evidence="3" id="KW-1185">Reference proteome</keyword>